<sequence>MDVTGIAQASTTIADTGTKQAVGVAVLKKAQDIQASSAAALIQAIPPVPSTPNLPSHLGNTINTTA</sequence>
<dbReference type="Pfam" id="PF14070">
    <property type="entry name" value="YjfB_motility"/>
    <property type="match status" value="1"/>
</dbReference>
<dbReference type="InterPro" id="IPR025906">
    <property type="entry name" value="YjfB_motility"/>
</dbReference>
<comment type="caution">
    <text evidence="1">The sequence shown here is derived from an EMBL/GenBank/DDBJ whole genome shotgun (WGS) entry which is preliminary data.</text>
</comment>
<dbReference type="Proteomes" id="UP000534388">
    <property type="component" value="Unassembled WGS sequence"/>
</dbReference>
<evidence type="ECO:0000313" key="1">
    <source>
        <dbReference type="EMBL" id="MBA5637013.1"/>
    </source>
</evidence>
<gene>
    <name evidence="1" type="ORF">H3H37_08090</name>
</gene>
<dbReference type="EMBL" id="JACEZT010000004">
    <property type="protein sequence ID" value="MBA5637013.1"/>
    <property type="molecule type" value="Genomic_DNA"/>
</dbReference>
<name>A0A7W2EQX8_9BURK</name>
<dbReference type="RefSeq" id="WP_182161244.1">
    <property type="nucleotide sequence ID" value="NZ_JACEZT010000004.1"/>
</dbReference>
<reference evidence="1 2" key="1">
    <citation type="submission" date="2020-07" db="EMBL/GenBank/DDBJ databases">
        <title>Novel species isolated from subtropical streams in China.</title>
        <authorList>
            <person name="Lu H."/>
        </authorList>
    </citation>
    <scope>NUCLEOTIDE SEQUENCE [LARGE SCALE GENOMIC DNA]</scope>
    <source>
        <strain evidence="1 2">LX20W</strain>
    </source>
</reference>
<accession>A0A7W2EQX8</accession>
<proteinExistence type="predicted"/>
<keyword evidence="2" id="KW-1185">Reference proteome</keyword>
<evidence type="ECO:0000313" key="2">
    <source>
        <dbReference type="Proteomes" id="UP000534388"/>
    </source>
</evidence>
<protein>
    <submittedName>
        <fullName evidence="1">YjfB family protein</fullName>
    </submittedName>
</protein>
<organism evidence="1 2">
    <name type="scientific">Rugamonas brunnea</name>
    <dbReference type="NCBI Taxonomy" id="2758569"/>
    <lineage>
        <taxon>Bacteria</taxon>
        <taxon>Pseudomonadati</taxon>
        <taxon>Pseudomonadota</taxon>
        <taxon>Betaproteobacteria</taxon>
        <taxon>Burkholderiales</taxon>
        <taxon>Oxalobacteraceae</taxon>
        <taxon>Telluria group</taxon>
        <taxon>Rugamonas</taxon>
    </lineage>
</organism>
<dbReference type="AlphaFoldDB" id="A0A7W2EQX8"/>